<feature type="compositionally biased region" description="Basic and acidic residues" evidence="1">
    <location>
        <begin position="1"/>
        <end position="29"/>
    </location>
</feature>
<dbReference type="EMBL" id="AP022592">
    <property type="protein sequence ID" value="BBY46730.1"/>
    <property type="molecule type" value="Genomic_DNA"/>
</dbReference>
<keyword evidence="2" id="KW-0614">Plasmid</keyword>
<dbReference type="AlphaFoldDB" id="A0A7I7RR83"/>
<evidence type="ECO:0000313" key="3">
    <source>
        <dbReference type="Proteomes" id="UP000467428"/>
    </source>
</evidence>
<protein>
    <submittedName>
        <fullName evidence="2">Uncharacterized protein</fullName>
    </submittedName>
</protein>
<proteinExistence type="predicted"/>
<dbReference type="Proteomes" id="UP000467428">
    <property type="component" value="Plasmid pJCM18538"/>
</dbReference>
<gene>
    <name evidence="2" type="ORF">MARA_01600</name>
</gene>
<name>A0A7I7RR83_9MYCO</name>
<evidence type="ECO:0000313" key="2">
    <source>
        <dbReference type="EMBL" id="BBY46730.1"/>
    </source>
</evidence>
<accession>A0A7I7RR83</accession>
<evidence type="ECO:0000256" key="1">
    <source>
        <dbReference type="SAM" id="MobiDB-lite"/>
    </source>
</evidence>
<feature type="compositionally biased region" description="Low complexity" evidence="1">
    <location>
        <begin position="42"/>
        <end position="53"/>
    </location>
</feature>
<dbReference type="KEGG" id="marz:MARA_01600"/>
<organism evidence="2 3">
    <name type="scientific">Mycolicibacterium arabiense</name>
    <dbReference type="NCBI Taxonomy" id="1286181"/>
    <lineage>
        <taxon>Bacteria</taxon>
        <taxon>Bacillati</taxon>
        <taxon>Actinomycetota</taxon>
        <taxon>Actinomycetes</taxon>
        <taxon>Mycobacteriales</taxon>
        <taxon>Mycobacteriaceae</taxon>
        <taxon>Mycolicibacterium</taxon>
    </lineage>
</organism>
<keyword evidence="3" id="KW-1185">Reference proteome</keyword>
<reference evidence="2 3" key="1">
    <citation type="journal article" date="2019" name="Emerg. Microbes Infect.">
        <title>Comprehensive subspecies identification of 175 nontuberculous mycobacteria species based on 7547 genomic profiles.</title>
        <authorList>
            <person name="Matsumoto Y."/>
            <person name="Kinjo T."/>
            <person name="Motooka D."/>
            <person name="Nabeya D."/>
            <person name="Jung N."/>
            <person name="Uechi K."/>
            <person name="Horii T."/>
            <person name="Iida T."/>
            <person name="Fujita J."/>
            <person name="Nakamura S."/>
        </authorList>
    </citation>
    <scope>NUCLEOTIDE SEQUENCE [LARGE SCALE GENOMIC DNA]</scope>
    <source>
        <strain evidence="2 3">JCM 18538</strain>
        <plasmid evidence="2">pJCM18538</plasmid>
    </source>
</reference>
<sequence>MPGPTYDRHHDERDHVSDTSSGSDDKPDSDNSGNSTPPPGTGTPAPGVGTPQPGAGGGQKPPGAPSNIDDLGTVINDLAKHGKPDVKLNEATRKWYVDTINYYRGLVETQHQRISHPPEVGRVGSLGSAIQTAKNLENDVTGHDGIQKTMTNYLNYLDAFVNTVNAAADRIIKNS</sequence>
<geneLocation type="plasmid" evidence="2">
    <name>pJCM18538</name>
</geneLocation>
<feature type="region of interest" description="Disordered" evidence="1">
    <location>
        <begin position="1"/>
        <end position="70"/>
    </location>
</feature>